<dbReference type="EMBL" id="MLAK01000393">
    <property type="protein sequence ID" value="OHT14330.1"/>
    <property type="molecule type" value="Genomic_DNA"/>
</dbReference>
<dbReference type="GO" id="GO:0004842">
    <property type="term" value="F:ubiquitin-protein transferase activity"/>
    <property type="evidence" value="ECO:0007669"/>
    <property type="project" value="InterPro"/>
</dbReference>
<dbReference type="PANTHER" id="PTHR46654">
    <property type="entry name" value="E3 UBIQUITIN-PROTEIN LIGASE HECTD3"/>
    <property type="match status" value="1"/>
</dbReference>
<dbReference type="Gene3D" id="3.90.1750.10">
    <property type="entry name" value="Hect, E3 ligase catalytic domains"/>
    <property type="match status" value="1"/>
</dbReference>
<dbReference type="PROSITE" id="PS50237">
    <property type="entry name" value="HECT"/>
    <property type="match status" value="1"/>
</dbReference>
<dbReference type="Gene3D" id="3.30.2410.10">
    <property type="entry name" value="Hect, E3 ligase catalytic domain"/>
    <property type="match status" value="1"/>
</dbReference>
<sequence>MGSGLTVHANTPFVLNKYLQSSYVNNFVSVSLSENKFVNYSLKPNEIQYIIMTNPSFLSDLDSAIEYLIRYDNNNKKLINSDELYKKIKKSRLLAENRIINIKSHIKNPKDQNVLPFKKFEAEDPYIMVDSYSFLIITAGNKKCDDSKLAAVLSQYRKYGLQSNFDVIDKMVDSPIFSGVLPSNTISKKGMVSNGYFLFVLGNNGILTVFPIAENGSLLSPFTRSLIIEASSSNACLSLTSDLLIIFSSPNEYYYDLALIVNNDRNHIQTNISSQNNSPNNFQNNSPNNFQRSSHTIAKNIATNVIPSIARNISQNIVPNILSNSNSQNNNFSNYNQETNNSVNSNSENNSPDCDSVKPSHRRFKEGKGFVISDGVVNVDVHGYLSATVRMADTNEIISEVTFTANSSVKCHDSRKELFDSYFFDCPAETNGLVISFYLRIDENSILCRQFSLIDGFHLADLVFETSVNIVSITYDSINRIHWVTLNENHQFVIRAFLSNGSINPFIFNFSIADLCKISNQNQNKNVKNIKSGAASKTEYAFVTLFSRILLTSNFNQVIDSFCSPDFDSIKSIPFLIINLFESLMKTQENTFGYSILRTSIQTLSIFLVINLRFYSGHKRFKEIEDSVVQLLHTIIDLKPRNAVSIISFIVINSIDFFNINNNIFRGVLEPLLLNAQPTLFNYMIRVLTNSNSITLLSFTDKNNPFLKYFAMPLKKVPNNILAFLICHQINLSNQVYHSMKKDMFTSAILIDPKAFTDDALNCFSDYTNFLINELVSSLTVIDSLNELENSSIFFLFNNFIDLTLGLSDYHAISQVISPLLHVLPNSYREFFTKINICITSNKLARKIFINLGLAIGAFAGTLIKGGHYSSFENQYQWLIRPNMNFIDTPEKLANLDENSNENLIDEKINNFLNNEKIQSRMPIIYKKYKAPMNKNLKSPFLELDLLFFTACLYHLDLFSNFECEGNTINLDNLRPSLEQMLRVRNTARAIFRDNGNIDMIFTKCRMLLRMKSSFTQSDNAPKLLSDFVLSPDHPSSFKNYISNQKNRLMLTNIGFSILDVTYSFQIHEIFDQSIGIALSLIDNFDGLSAIIKYDKSNKSSQHISQFLQRAISNNSSHLALIVHKLLKSGIHQETNVDVIGSLMKSLMKDIFTNPRFFGLCYNRIGFIPDYFKENDDFSSKNPNEWFCIVDALKTHKCSIQIYQKIINCLLNARPENAHLISLATLESLYSLIDISQNESILNYLKDYFSKIIALIGKDILNSENLERACEIISLLRKILVRSNTLTMLLIEKIESINPYDCIEEDICAVFSILGGNTEVFRPNCPIVFRESKDKIVHAALLFNINTAVKLPITNESSISDISQCNFYIEPEIPFCCFMYPNFEFISSFFEISFKSLISSSIFHKSLSFYLKDEDNVNDLSPSFREILIELLSQFINPIDTIYETQSIINEIYNKRTINSFQGFSVLTSSSIDAITYLSPILKNNIYNVDIVSDRGFDGFIGVISDSLEKYCPYLIIHTQTGMIFPYSSIELNSSDSNHITFTINNNQNIVIHYNGKMINVMKRPDREFEFRIVISAATACRVNSITVNKNYYQSLNWKENMDNMFQTEPDENLEMVGYISSRQKIIKYPNWIKQSPTIVKNLLNDIKSTEKFIPIVPHTFVDWPLFVSPPSFFLYHYSQADEISKDEKNRMIYHFYSKSFGQWASVILMRLINACDPQTILQEINHQTLIQLFKFLQIPLETYDLPKLKKREFPFSLSDSVLSENAILNEQNFDFQDEMQNCLKIIIENQPIITVLLKNHIKLMLNNPSTHLLCDTTMNVQYFDLRYDQACLNITSNIKETESMIISFTTFNNFHDLTISTIDLNNRTTNHPFPLIIANDYYVSLNITKFKNHKIPLQVLFINKQNNRWVYGTVFELILILKQYYLLTNDKLFVRTTLVQLILMGSPFIWPFLPEILLYYSQAYLSPLEITLSYQRKLLCVASLIKTYETHLNPAIISFYIKEKRSLLSNLQSLLAPYFLEFYLNPPSEQGITQNDNDQAKENDRQRSNNRKVSIEIPKLDIGPIYDVLGLFFVYTSLIPKLRTIKGYPFWEALPIWIAISSELENEQCEAVLKKIKTGIFEVSNPHMQKCRISLSQSLNIQHYSDSIILISNSPNFEQPSAVLSGDDIFKPYRFKNKKLYLSTIEIFGDVKFILSLEQSKGHSKSSKSKNLTTSQIDIGKIHDKFVEEMTIFIENWAQQNTSDILSLIPSQLLNQQQFDPIKQSILLSMGSFNPFPPRVVLFVGFIIHKINYFYKKHHDCIPNSFWKTAQSLISFDEVMKEFLNDIVTVEIPTPISIQINRHEAHRLILDGFGDSSSSIISQFSKIVAIKSNRDFQTSTIPWHVKFVGESAIDLGGPGRELFSEISASIFEPTSNLFISCPNQRNHCGNYRDTFIPFSTLNIFSRAQQYTAIGVFLGIVMRTGLSQSLPFSPIVWKAIANEKLTENDVLLIDSRLSEYFKRIREARNDPNFVEHFGIHWIIEDWDGSILTIPNPTNSDIVQGSQVNIYIANCIKRRIERIYENVRFIKEGFYRNIGFSDHQFMEGNILSLLAQGSNVITTEQLQKIVKFDGEIVNYKNVIKNFWIAVSRMTNTQRSLLLKFITTLTRLPNPDIQKDFSIKIVLMINGNESSLPGAATCFSRMYLPPYSTADLAYQKITLAIESCQTMENS</sequence>
<dbReference type="PANTHER" id="PTHR46654:SF1">
    <property type="entry name" value="E3 UBIQUITIN-PROTEIN LIGASE HECTD3"/>
    <property type="match status" value="1"/>
</dbReference>
<dbReference type="InterPro" id="IPR035983">
    <property type="entry name" value="Hect_E3_ubiquitin_ligase"/>
</dbReference>
<keyword evidence="6" id="KW-1185">Reference proteome</keyword>
<reference evidence="5" key="1">
    <citation type="submission" date="2016-10" db="EMBL/GenBank/DDBJ databases">
        <authorList>
            <person name="Benchimol M."/>
            <person name="Almeida L.G."/>
            <person name="Vasconcelos A.T."/>
            <person name="Perreira-Neves A."/>
            <person name="Rosa I.A."/>
            <person name="Tasca T."/>
            <person name="Bogo M.R."/>
            <person name="de Souza W."/>
        </authorList>
    </citation>
    <scope>NUCLEOTIDE SEQUENCE [LARGE SCALE GENOMIC DNA]</scope>
    <source>
        <strain evidence="5">K</strain>
    </source>
</reference>
<dbReference type="SMART" id="SM00119">
    <property type="entry name" value="HECTc"/>
    <property type="match status" value="1"/>
</dbReference>
<evidence type="ECO:0000256" key="3">
    <source>
        <dbReference type="SAM" id="MobiDB-lite"/>
    </source>
</evidence>
<evidence type="ECO:0000256" key="1">
    <source>
        <dbReference type="ARBA" id="ARBA00022786"/>
    </source>
</evidence>
<dbReference type="Proteomes" id="UP000179807">
    <property type="component" value="Unassembled WGS sequence"/>
</dbReference>
<proteinExistence type="predicted"/>
<accession>A0A1J4KT76</accession>
<gene>
    <name evidence="5" type="ORF">TRFO_15386</name>
</gene>
<keyword evidence="1 2" id="KW-0833">Ubl conjugation pathway</keyword>
<dbReference type="RefSeq" id="XP_068367466.1">
    <property type="nucleotide sequence ID" value="XM_068498351.1"/>
</dbReference>
<organism evidence="5 6">
    <name type="scientific">Tritrichomonas foetus</name>
    <dbReference type="NCBI Taxonomy" id="1144522"/>
    <lineage>
        <taxon>Eukaryota</taxon>
        <taxon>Metamonada</taxon>
        <taxon>Parabasalia</taxon>
        <taxon>Tritrichomonadida</taxon>
        <taxon>Tritrichomonadidae</taxon>
        <taxon>Tritrichomonas</taxon>
    </lineage>
</organism>
<name>A0A1J4KT76_9EUKA</name>
<dbReference type="SUPFAM" id="SSF56204">
    <property type="entry name" value="Hect, E3 ligase catalytic domain"/>
    <property type="match status" value="1"/>
</dbReference>
<feature type="region of interest" description="Disordered" evidence="3">
    <location>
        <begin position="270"/>
        <end position="291"/>
    </location>
</feature>
<evidence type="ECO:0000256" key="2">
    <source>
        <dbReference type="PROSITE-ProRule" id="PRU00104"/>
    </source>
</evidence>
<dbReference type="GeneID" id="94833055"/>
<feature type="compositionally biased region" description="Low complexity" evidence="3">
    <location>
        <begin position="273"/>
        <end position="291"/>
    </location>
</feature>
<feature type="compositionally biased region" description="Basic and acidic residues" evidence="3">
    <location>
        <begin position="2039"/>
        <end position="2048"/>
    </location>
</feature>
<dbReference type="VEuPathDB" id="TrichDB:TRFO_15386"/>
<dbReference type="InterPro" id="IPR000569">
    <property type="entry name" value="HECT_dom"/>
</dbReference>
<protein>
    <recommendedName>
        <fullName evidence="4">HECT domain-containing protein</fullName>
    </recommendedName>
</protein>
<comment type="caution">
    <text evidence="5">The sequence shown here is derived from an EMBL/GenBank/DDBJ whole genome shotgun (WGS) entry which is preliminary data.</text>
</comment>
<feature type="region of interest" description="Disordered" evidence="3">
    <location>
        <begin position="2031"/>
        <end position="2050"/>
    </location>
</feature>
<feature type="compositionally biased region" description="Low complexity" evidence="3">
    <location>
        <begin position="328"/>
        <end position="351"/>
    </location>
</feature>
<dbReference type="GO" id="GO:0005737">
    <property type="term" value="C:cytoplasm"/>
    <property type="evidence" value="ECO:0007669"/>
    <property type="project" value="TreeGrafter"/>
</dbReference>
<dbReference type="Pfam" id="PF00632">
    <property type="entry name" value="HECT"/>
    <property type="match status" value="1"/>
</dbReference>
<evidence type="ECO:0000259" key="4">
    <source>
        <dbReference type="PROSITE" id="PS50237"/>
    </source>
</evidence>
<dbReference type="OrthoDB" id="8068875at2759"/>
<evidence type="ECO:0000313" key="5">
    <source>
        <dbReference type="EMBL" id="OHT14330.1"/>
    </source>
</evidence>
<evidence type="ECO:0000313" key="6">
    <source>
        <dbReference type="Proteomes" id="UP000179807"/>
    </source>
</evidence>
<feature type="domain" description="HECT" evidence="4">
    <location>
        <begin position="2373"/>
        <end position="2712"/>
    </location>
</feature>
<feature type="active site" description="Glycyl thioester intermediate" evidence="2">
    <location>
        <position position="2680"/>
    </location>
</feature>
<feature type="region of interest" description="Disordered" evidence="3">
    <location>
        <begin position="328"/>
        <end position="360"/>
    </location>
</feature>
<dbReference type="InterPro" id="IPR042469">
    <property type="entry name" value="HECTD3"/>
</dbReference>